<dbReference type="InterPro" id="IPR004291">
    <property type="entry name" value="Transposase_IS66_central"/>
</dbReference>
<proteinExistence type="predicted"/>
<reference evidence="3" key="2">
    <citation type="submission" date="2014-03" db="EMBL/GenBank/DDBJ databases">
        <title>Candidatus Competibacter-lineage genomes retrieved from metagenomes reveal functional metabolic diversity.</title>
        <authorList>
            <person name="McIlroy S.J."/>
            <person name="Albertsen M."/>
            <person name="Andresen E.K."/>
            <person name="Saunders A.M."/>
            <person name="Kristiansen R."/>
            <person name="Stokholm-Bjerregaard M."/>
            <person name="Nielsen K.L."/>
            <person name="Nielsen P.H."/>
        </authorList>
    </citation>
    <scope>NUCLEOTIDE SEQUENCE</scope>
    <source>
        <strain evidence="3">Run_A_D11</strain>
    </source>
</reference>
<dbReference type="EMBL" id="CBTJ020000120">
    <property type="protein sequence ID" value="CDI04804.1"/>
    <property type="molecule type" value="Genomic_DNA"/>
</dbReference>
<dbReference type="RefSeq" id="WP_048677260.1">
    <property type="nucleotide sequence ID" value="NZ_CBTJ020000120.1"/>
</dbReference>
<feature type="compositionally biased region" description="Basic residues" evidence="1">
    <location>
        <begin position="74"/>
        <end position="83"/>
    </location>
</feature>
<feature type="region of interest" description="Disordered" evidence="1">
    <location>
        <begin position="42"/>
        <end position="83"/>
    </location>
</feature>
<name>W6MCG5_9GAMM</name>
<gene>
    <name evidence="3" type="ORF">BN873_p80003</name>
</gene>
<comment type="caution">
    <text evidence="3">The sequence shown here is derived from an EMBL/GenBank/DDBJ whole genome shotgun (WGS) entry which is preliminary data.</text>
</comment>
<organism evidence="3 4">
    <name type="scientific">Candidatus Competibacter denitrificans Run_A_D11</name>
    <dbReference type="NCBI Taxonomy" id="1400863"/>
    <lineage>
        <taxon>Bacteria</taxon>
        <taxon>Pseudomonadati</taxon>
        <taxon>Pseudomonadota</taxon>
        <taxon>Gammaproteobacteria</taxon>
        <taxon>Candidatus Competibacteraceae</taxon>
        <taxon>Candidatus Competibacter</taxon>
    </lineage>
</organism>
<sequence>MKTLPFHPKLTEIAESEQTPLVRCLLQIIAEQQERIQRLEDEVRRLKGGSPRPQLKPNTLEPASPPEAGEGVPRRRRGPQRAKTAHLIIHETQKVPLTDVPAGARFKGYRPYVVQEVEIRVHNTCYRLEQWQFPTGECVTAPVPVAVHGGHYGPELVSYLLHQYYAAHVTQPLLLAQVRDWGIEMSSGQLNHLLMTEGHAVFHQEKAEIKAVGLAVSPYVQADDTGARHQGKNGYCTVVGNEWFTWFASTDSKSRVNFLELLQTERRYEINADALAYMAERGLAAGHRERLAARPVVLNDATAWAAYLRRNLVESARAVALATEGALIGGLATQGFNLDIGLVSDDAGQFNLFVHGLCWVHAERPLQHLLPLNETDRRAITWVRQQVWPLYRDLKAYRQQPTEAAKKRITADFEALCTTETTCEPLNHVLQGLHRNQPELLRVLERPELPLHNNRSENDIRDMVKKRKISAGTRSENGRQCRDTFLSLKKTCRKHGLSFWEYLRDRVSGLNVIPRLAHFIRQAAAS</sequence>
<evidence type="ECO:0000256" key="1">
    <source>
        <dbReference type="SAM" id="MobiDB-lite"/>
    </source>
</evidence>
<dbReference type="PANTHER" id="PTHR33678">
    <property type="entry name" value="BLL1576 PROTEIN"/>
    <property type="match status" value="1"/>
</dbReference>
<dbReference type="AlphaFoldDB" id="W6MCG5"/>
<reference evidence="3" key="1">
    <citation type="submission" date="2013-07" db="EMBL/GenBank/DDBJ databases">
        <authorList>
            <person name="McIlroy S."/>
        </authorList>
    </citation>
    <scope>NUCLEOTIDE SEQUENCE [LARGE SCALE GENOMIC DNA]</scope>
    <source>
        <strain evidence="3">Run_A_D11</strain>
    </source>
</reference>
<accession>W6MCG5</accession>
<evidence type="ECO:0000259" key="2">
    <source>
        <dbReference type="Pfam" id="PF03050"/>
    </source>
</evidence>
<dbReference type="InterPro" id="IPR052344">
    <property type="entry name" value="Transposase-related"/>
</dbReference>
<evidence type="ECO:0000313" key="4">
    <source>
        <dbReference type="Proteomes" id="UP000035760"/>
    </source>
</evidence>
<dbReference type="Proteomes" id="UP000035760">
    <property type="component" value="Unassembled WGS sequence"/>
</dbReference>
<evidence type="ECO:0000313" key="3">
    <source>
        <dbReference type="EMBL" id="CDI04804.1"/>
    </source>
</evidence>
<protein>
    <submittedName>
        <fullName evidence="3">Y4jO</fullName>
    </submittedName>
</protein>
<dbReference type="PANTHER" id="PTHR33678:SF2">
    <property type="match status" value="1"/>
</dbReference>
<keyword evidence="4" id="KW-1185">Reference proteome</keyword>
<dbReference type="Pfam" id="PF03050">
    <property type="entry name" value="DDE_Tnp_IS66"/>
    <property type="match status" value="1"/>
</dbReference>
<feature type="domain" description="Transposase IS66 central" evidence="2">
    <location>
        <begin position="353"/>
        <end position="479"/>
    </location>
</feature>